<keyword evidence="4" id="KW-0904">Protein phosphatase</keyword>
<proteinExistence type="inferred from homology"/>
<keyword evidence="7" id="KW-1185">Reference proteome</keyword>
<dbReference type="InterPro" id="IPR016195">
    <property type="entry name" value="Pol/histidinol_Pase-like"/>
</dbReference>
<comment type="caution">
    <text evidence="6">The sequence shown here is derived from an EMBL/GenBank/DDBJ whole genome shotgun (WGS) entry which is preliminary data.</text>
</comment>
<dbReference type="EMBL" id="ABXJ01000104">
    <property type="protein sequence ID" value="EEA90038.1"/>
    <property type="molecule type" value="Genomic_DNA"/>
</dbReference>
<evidence type="ECO:0000313" key="7">
    <source>
        <dbReference type="Proteomes" id="UP000003560"/>
    </source>
</evidence>
<dbReference type="PANTHER" id="PTHR39181">
    <property type="entry name" value="TYROSINE-PROTEIN PHOSPHATASE YWQE"/>
    <property type="match status" value="1"/>
</dbReference>
<dbReference type="RefSeq" id="WP_006721404.1">
    <property type="nucleotide sequence ID" value="NZ_CP085935.1"/>
</dbReference>
<dbReference type="Pfam" id="PF19567">
    <property type="entry name" value="CpsB_CapC"/>
    <property type="match status" value="1"/>
</dbReference>
<dbReference type="OrthoDB" id="9788539at2"/>
<evidence type="ECO:0000313" key="6">
    <source>
        <dbReference type="EMBL" id="EEA90038.1"/>
    </source>
</evidence>
<dbReference type="GeneID" id="98003457"/>
<dbReference type="STRING" id="445975.COLSTE_01771"/>
<dbReference type="AlphaFoldDB" id="B6GCE8"/>
<comment type="catalytic activity">
    <reaction evidence="5">
        <text>O-phospho-L-tyrosyl-[protein] + H2O = L-tyrosyl-[protein] + phosphate</text>
        <dbReference type="Rhea" id="RHEA:10684"/>
        <dbReference type="Rhea" id="RHEA-COMP:10136"/>
        <dbReference type="Rhea" id="RHEA-COMP:20101"/>
        <dbReference type="ChEBI" id="CHEBI:15377"/>
        <dbReference type="ChEBI" id="CHEBI:43474"/>
        <dbReference type="ChEBI" id="CHEBI:46858"/>
        <dbReference type="ChEBI" id="CHEBI:61978"/>
        <dbReference type="EC" id="3.1.3.48"/>
    </reaction>
</comment>
<organism evidence="6 7">
    <name type="scientific">Collinsella stercoris DSM 13279</name>
    <dbReference type="NCBI Taxonomy" id="445975"/>
    <lineage>
        <taxon>Bacteria</taxon>
        <taxon>Bacillati</taxon>
        <taxon>Actinomycetota</taxon>
        <taxon>Coriobacteriia</taxon>
        <taxon>Coriobacteriales</taxon>
        <taxon>Coriobacteriaceae</taxon>
        <taxon>Collinsella</taxon>
    </lineage>
</organism>
<reference evidence="6 7" key="1">
    <citation type="submission" date="2008-10" db="EMBL/GenBank/DDBJ databases">
        <title>Draft genome sequence of Collinsella stercoris (DSM 13279).</title>
        <authorList>
            <person name="Sudarsanam P."/>
            <person name="Ley R."/>
            <person name="Guruge J."/>
            <person name="Turnbaugh P.J."/>
            <person name="Mahowald M."/>
            <person name="Liep D."/>
            <person name="Gordon J."/>
        </authorList>
    </citation>
    <scope>NUCLEOTIDE SEQUENCE [LARGE SCALE GENOMIC DNA]</scope>
    <source>
        <strain evidence="6 7">DSM 13279</strain>
    </source>
</reference>
<accession>B6GCE8</accession>
<dbReference type="GO" id="GO:0004725">
    <property type="term" value="F:protein tyrosine phosphatase activity"/>
    <property type="evidence" value="ECO:0007669"/>
    <property type="project" value="UniProtKB-EC"/>
</dbReference>
<reference evidence="6 7" key="2">
    <citation type="submission" date="2008-10" db="EMBL/GenBank/DDBJ databases">
        <authorList>
            <person name="Fulton L."/>
            <person name="Clifton S."/>
            <person name="Fulton B."/>
            <person name="Xu J."/>
            <person name="Minx P."/>
            <person name="Pepin K.H."/>
            <person name="Johnson M."/>
            <person name="Thiruvilangam P."/>
            <person name="Bhonagiri V."/>
            <person name="Nash W.E."/>
            <person name="Mardis E.R."/>
            <person name="Wilson R.K."/>
        </authorList>
    </citation>
    <scope>NUCLEOTIDE SEQUENCE [LARGE SCALE GENOMIC DNA]</scope>
    <source>
        <strain evidence="6 7">DSM 13279</strain>
    </source>
</reference>
<dbReference type="EC" id="3.1.3.48" evidence="2"/>
<dbReference type="Proteomes" id="UP000003560">
    <property type="component" value="Unassembled WGS sequence"/>
</dbReference>
<evidence type="ECO:0000256" key="3">
    <source>
        <dbReference type="ARBA" id="ARBA00022801"/>
    </source>
</evidence>
<dbReference type="PIRSF" id="PIRSF016557">
    <property type="entry name" value="Caps_synth_CpsB"/>
    <property type="match status" value="1"/>
</dbReference>
<gene>
    <name evidence="6" type="ORF">COLSTE_01771</name>
</gene>
<evidence type="ECO:0000256" key="2">
    <source>
        <dbReference type="ARBA" id="ARBA00013064"/>
    </source>
</evidence>
<evidence type="ECO:0000256" key="1">
    <source>
        <dbReference type="ARBA" id="ARBA00005750"/>
    </source>
</evidence>
<sequence>MRDIHCHILPGVDDGARDLSASLEMLEAAKAAGVTSIVCTPHCRDPYFDFNRMWNAFHELQAHAGGFPLQMGFEVAHPKLLELGIEQWAPHLCFDGSNEFLLELEPNCTERDFQDYERTIFELQGMGLTVIIAHPERYRVIQNNIEIAERLLRQGCILQASADFLGGGRFGKEKKPAKRMFEKNLYRYIASDAHKPEHYAYLAKAVAKFPRRGAHMRV</sequence>
<evidence type="ECO:0000256" key="5">
    <source>
        <dbReference type="ARBA" id="ARBA00051722"/>
    </source>
</evidence>
<dbReference type="GO" id="GO:0030145">
    <property type="term" value="F:manganese ion binding"/>
    <property type="evidence" value="ECO:0007669"/>
    <property type="project" value="InterPro"/>
</dbReference>
<protein>
    <recommendedName>
        <fullName evidence="2">protein-tyrosine-phosphatase</fullName>
        <ecNumber evidence="2">3.1.3.48</ecNumber>
    </recommendedName>
</protein>
<dbReference type="Gene3D" id="3.20.20.140">
    <property type="entry name" value="Metal-dependent hydrolases"/>
    <property type="match status" value="1"/>
</dbReference>
<name>B6GCE8_9ACTN</name>
<dbReference type="eggNOG" id="COG4464">
    <property type="taxonomic scope" value="Bacteria"/>
</dbReference>
<dbReference type="SUPFAM" id="SSF89550">
    <property type="entry name" value="PHP domain-like"/>
    <property type="match status" value="1"/>
</dbReference>
<dbReference type="HOGENOM" id="CLU_085966_1_0_11"/>
<dbReference type="PANTHER" id="PTHR39181:SF1">
    <property type="entry name" value="TYROSINE-PROTEIN PHOSPHATASE YWQE"/>
    <property type="match status" value="1"/>
</dbReference>
<dbReference type="InterPro" id="IPR016667">
    <property type="entry name" value="Caps_polysacc_synth_CpsB/CapC"/>
</dbReference>
<comment type="similarity">
    <text evidence="1">Belongs to the metallo-dependent hydrolases superfamily. CpsB/CapC family.</text>
</comment>
<evidence type="ECO:0000256" key="4">
    <source>
        <dbReference type="ARBA" id="ARBA00022912"/>
    </source>
</evidence>
<keyword evidence="3 6" id="KW-0378">Hydrolase</keyword>